<evidence type="ECO:0000256" key="2">
    <source>
        <dbReference type="ARBA" id="ARBA00009463"/>
    </source>
</evidence>
<dbReference type="InterPro" id="IPR022694">
    <property type="entry name" value="3-OHacyl-CoA_DH"/>
</dbReference>
<dbReference type="PANTHER" id="PTHR48075:SF5">
    <property type="entry name" value="3-HYDROXYBUTYRYL-COA DEHYDROGENASE"/>
    <property type="match status" value="1"/>
</dbReference>
<dbReference type="GO" id="GO:0006631">
    <property type="term" value="P:fatty acid metabolic process"/>
    <property type="evidence" value="ECO:0007669"/>
    <property type="project" value="InterPro"/>
</dbReference>
<dbReference type="InterPro" id="IPR008927">
    <property type="entry name" value="6-PGluconate_DH-like_C_sf"/>
</dbReference>
<dbReference type="SUPFAM" id="SSF48179">
    <property type="entry name" value="6-phosphogluconate dehydrogenase C-terminal domain-like"/>
    <property type="match status" value="1"/>
</dbReference>
<dbReference type="Pfam" id="PF02737">
    <property type="entry name" value="3HCDH_N"/>
    <property type="match status" value="1"/>
</dbReference>
<dbReference type="Pfam" id="PF00725">
    <property type="entry name" value="3HCDH"/>
    <property type="match status" value="1"/>
</dbReference>
<dbReference type="GO" id="GO:0016616">
    <property type="term" value="F:oxidoreductase activity, acting on the CH-OH group of donors, NAD or NADP as acceptor"/>
    <property type="evidence" value="ECO:0007669"/>
    <property type="project" value="InterPro"/>
</dbReference>
<dbReference type="KEGG" id="kbs:EPA93_24970"/>
<dbReference type="AlphaFoldDB" id="A0A4V0YZA7"/>
<protein>
    <submittedName>
        <fullName evidence="7">3-hydroxyacyl-CoA dehydrogenase family protein</fullName>
    </submittedName>
</protein>
<dbReference type="RefSeq" id="WP_129890114.1">
    <property type="nucleotide sequence ID" value="NZ_CP035758.1"/>
</dbReference>
<feature type="domain" description="3-hydroxyacyl-CoA dehydrogenase NAD binding" evidence="6">
    <location>
        <begin position="8"/>
        <end position="187"/>
    </location>
</feature>
<feature type="site" description="Important for catalytic activity" evidence="4">
    <location>
        <position position="144"/>
    </location>
</feature>
<evidence type="ECO:0000256" key="1">
    <source>
        <dbReference type="ARBA" id="ARBA00005086"/>
    </source>
</evidence>
<evidence type="ECO:0000313" key="8">
    <source>
        <dbReference type="Proteomes" id="UP000290365"/>
    </source>
</evidence>
<dbReference type="InterPro" id="IPR006108">
    <property type="entry name" value="3HC_DH_C"/>
</dbReference>
<reference evidence="7 8" key="1">
    <citation type="submission" date="2019-01" db="EMBL/GenBank/DDBJ databases">
        <title>Ktedonosporobacter rubrisoli SCAWS-G2.</title>
        <authorList>
            <person name="Huang Y."/>
            <person name="Yan B."/>
        </authorList>
    </citation>
    <scope>NUCLEOTIDE SEQUENCE [LARGE SCALE GENOMIC DNA]</scope>
    <source>
        <strain evidence="7 8">SCAWS-G2</strain>
    </source>
</reference>
<dbReference type="SUPFAM" id="SSF51735">
    <property type="entry name" value="NAD(P)-binding Rossmann-fold domains"/>
    <property type="match status" value="1"/>
</dbReference>
<dbReference type="Gene3D" id="3.40.50.720">
    <property type="entry name" value="NAD(P)-binding Rossmann-like Domain"/>
    <property type="match status" value="1"/>
</dbReference>
<dbReference type="OrthoDB" id="9771883at2"/>
<dbReference type="PANTHER" id="PTHR48075">
    <property type="entry name" value="3-HYDROXYACYL-COA DEHYDROGENASE FAMILY PROTEIN"/>
    <property type="match status" value="1"/>
</dbReference>
<dbReference type="InterPro" id="IPR036291">
    <property type="entry name" value="NAD(P)-bd_dom_sf"/>
</dbReference>
<comment type="similarity">
    <text evidence="2">Belongs to the 3-hydroxyacyl-CoA dehydrogenase family.</text>
</comment>
<accession>A0A4V0YZA7</accession>
<evidence type="ECO:0000259" key="6">
    <source>
        <dbReference type="Pfam" id="PF02737"/>
    </source>
</evidence>
<proteinExistence type="inferred from homology"/>
<feature type="domain" description="3-hydroxyacyl-CoA dehydrogenase C-terminal" evidence="5">
    <location>
        <begin position="191"/>
        <end position="287"/>
    </location>
</feature>
<keyword evidence="3" id="KW-0560">Oxidoreductase</keyword>
<evidence type="ECO:0000259" key="5">
    <source>
        <dbReference type="Pfam" id="PF00725"/>
    </source>
</evidence>
<evidence type="ECO:0000313" key="7">
    <source>
        <dbReference type="EMBL" id="QBD79061.1"/>
    </source>
</evidence>
<dbReference type="PIRSF" id="PIRSF000105">
    <property type="entry name" value="HCDH"/>
    <property type="match status" value="1"/>
</dbReference>
<organism evidence="7 8">
    <name type="scientific">Ktedonosporobacter rubrisoli</name>
    <dbReference type="NCBI Taxonomy" id="2509675"/>
    <lineage>
        <taxon>Bacteria</taxon>
        <taxon>Bacillati</taxon>
        <taxon>Chloroflexota</taxon>
        <taxon>Ktedonobacteria</taxon>
        <taxon>Ktedonobacterales</taxon>
        <taxon>Ktedonosporobacteraceae</taxon>
        <taxon>Ktedonosporobacter</taxon>
    </lineage>
</organism>
<name>A0A4V0YZA7_KTERU</name>
<dbReference type="Proteomes" id="UP000290365">
    <property type="component" value="Chromosome"/>
</dbReference>
<sequence>MTGKPFTTISIIGAGTMGAQIALLCAKHGYQVWLFSRSQHTLVQATSRHSQELESLLQAGQISPQEQSRIPERIQLSTDLQETVARADLVIENVPEVLELKRELFARLDALCPPHTILATDSSSINITEIEDVTQRREKVLNLHFVSPVWDDSLVELMRGTATTDETIASVRKFARSISLVPFVLLKESSGFLLGRVWRSLRQASLRVVDEGVATPEDVDRAWMISTKMPIGPFGLMDMVGMDVLRDVDMSHYNKSGNPADAPARIVQDKIERGELGIKTGKGFYTYPKPAFQSPDWLKGNED</sequence>
<comment type="pathway">
    <text evidence="1">Lipid metabolism; butanoate metabolism.</text>
</comment>
<evidence type="ECO:0000256" key="3">
    <source>
        <dbReference type="ARBA" id="ARBA00023002"/>
    </source>
</evidence>
<gene>
    <name evidence="7" type="ORF">EPA93_24970</name>
</gene>
<dbReference type="EMBL" id="CP035758">
    <property type="protein sequence ID" value="QBD79061.1"/>
    <property type="molecule type" value="Genomic_DNA"/>
</dbReference>
<dbReference type="InterPro" id="IPR006176">
    <property type="entry name" value="3-OHacyl-CoA_DH_NAD-bd"/>
</dbReference>
<keyword evidence="8" id="KW-1185">Reference proteome</keyword>
<dbReference type="GO" id="GO:0070403">
    <property type="term" value="F:NAD+ binding"/>
    <property type="evidence" value="ECO:0007669"/>
    <property type="project" value="InterPro"/>
</dbReference>
<dbReference type="Gene3D" id="1.10.1040.10">
    <property type="entry name" value="N-(1-d-carboxylethyl)-l-norvaline Dehydrogenase, domain 2"/>
    <property type="match status" value="1"/>
</dbReference>
<dbReference type="InterPro" id="IPR013328">
    <property type="entry name" value="6PGD_dom2"/>
</dbReference>
<evidence type="ECO:0000256" key="4">
    <source>
        <dbReference type="PIRSR" id="PIRSR000105-1"/>
    </source>
</evidence>